<keyword evidence="3" id="KW-1185">Reference proteome</keyword>
<evidence type="ECO:0000313" key="3">
    <source>
        <dbReference type="Proteomes" id="UP000315995"/>
    </source>
</evidence>
<sequence length="567" mass="60244">MSPLLRSVVTAATLAMVAPGCILSQDFGETANPSTRDTGTDTQGDDVSGDDVGGDVDDPADASDTGQDTSQDTGRDVEADVSPGNRFAPLAVQQAQCGPTPTVFELDPSNFGSARDALSADGAAPVFDLGPASRDVFADDWAVHGVAVAAPTADNKLAVGWASIDVRDFQQTPPEESVATAPLQLSGGSVADLPTGQSNTPLRIHDVEVFTPRVGASWGRFQIYNIMVFTNVGTYACDVDATRDDDGWTDLSGDCSYQALLDGGAFGPNEVRPARRMNWMPVRGTDDKQFVSAVTGGAPSTNTALFHYNPDEGWLSALTALEADNTVKWSGESSGPFTALRFAWGWPDYANDYPLIYMLDHSGEEPIAAELAYANGSGGADYRARRAAMDLPLPPSLELTEGAFSFTYRLFGAAPQQNEAITAGFIGLDGDDRGVVFGSTAGFDDADWLTYEASDITKLWAFPTGGPTLLGFARGNNRNALELASWDFATDLRTFGPAVSLSNHALGHIDDVILHSNWARYATAFDNLSPYRGLLGFSARAQAETSRGIYLLDVEDIYDAYSLCPAP</sequence>
<name>A0A4Y6PPH5_PERCE</name>
<evidence type="ECO:0000256" key="1">
    <source>
        <dbReference type="SAM" id="MobiDB-lite"/>
    </source>
</evidence>
<organism evidence="2 3">
    <name type="scientific">Persicimonas caeni</name>
    <dbReference type="NCBI Taxonomy" id="2292766"/>
    <lineage>
        <taxon>Bacteria</taxon>
        <taxon>Deltaproteobacteria</taxon>
        <taxon>Bradymonadales</taxon>
        <taxon>Bradymonadaceae</taxon>
        <taxon>Persicimonas</taxon>
    </lineage>
</organism>
<reference evidence="2 3" key="1">
    <citation type="submission" date="2019-06" db="EMBL/GenBank/DDBJ databases">
        <title>Persicimonas caeni gen. nov., sp. nov., a predatory bacterium isolated from solar saltern.</title>
        <authorList>
            <person name="Wang S."/>
        </authorList>
    </citation>
    <scope>NUCLEOTIDE SEQUENCE [LARGE SCALE GENOMIC DNA]</scope>
    <source>
        <strain evidence="2 3">YN101</strain>
    </source>
</reference>
<feature type="compositionally biased region" description="Acidic residues" evidence="1">
    <location>
        <begin position="43"/>
        <end position="61"/>
    </location>
</feature>
<accession>A0A5B8Y526</accession>
<protein>
    <submittedName>
        <fullName evidence="2">Uncharacterized protein</fullName>
    </submittedName>
</protein>
<gene>
    <name evidence="2" type="ORF">FIV42_05705</name>
</gene>
<dbReference type="EMBL" id="CP041186">
    <property type="protein sequence ID" value="QDG50242.1"/>
    <property type="molecule type" value="Genomic_DNA"/>
</dbReference>
<feature type="region of interest" description="Disordered" evidence="1">
    <location>
        <begin position="28"/>
        <end position="83"/>
    </location>
</feature>
<proteinExistence type="predicted"/>
<accession>A0A4Y6PPH5</accession>
<evidence type="ECO:0000313" key="2">
    <source>
        <dbReference type="EMBL" id="QDG50242.1"/>
    </source>
</evidence>
<dbReference type="RefSeq" id="WP_141196738.1">
    <property type="nucleotide sequence ID" value="NZ_CP041186.1"/>
</dbReference>
<dbReference type="AlphaFoldDB" id="A0A4Y6PPH5"/>
<dbReference type="Proteomes" id="UP000315995">
    <property type="component" value="Chromosome"/>
</dbReference>